<dbReference type="KEGG" id="bfo:118410633"/>
<accession>A0A9J7KRS7</accession>
<proteinExistence type="predicted"/>
<feature type="signal peptide" evidence="2">
    <location>
        <begin position="1"/>
        <end position="33"/>
    </location>
</feature>
<keyword evidence="3" id="KW-1185">Reference proteome</keyword>
<dbReference type="Proteomes" id="UP000001554">
    <property type="component" value="Chromosome 2"/>
</dbReference>
<evidence type="ECO:0000313" key="3">
    <source>
        <dbReference type="Proteomes" id="UP000001554"/>
    </source>
</evidence>
<dbReference type="GeneID" id="118410633"/>
<organism evidence="3 4">
    <name type="scientific">Branchiostoma floridae</name>
    <name type="common">Florida lancelet</name>
    <name type="synonym">Amphioxus</name>
    <dbReference type="NCBI Taxonomy" id="7739"/>
    <lineage>
        <taxon>Eukaryota</taxon>
        <taxon>Metazoa</taxon>
        <taxon>Chordata</taxon>
        <taxon>Cephalochordata</taxon>
        <taxon>Leptocardii</taxon>
        <taxon>Amphioxiformes</taxon>
        <taxon>Branchiostomatidae</taxon>
        <taxon>Branchiostoma</taxon>
    </lineage>
</organism>
<evidence type="ECO:0000256" key="2">
    <source>
        <dbReference type="SAM" id="SignalP"/>
    </source>
</evidence>
<dbReference type="RefSeq" id="XP_035668309.1">
    <property type="nucleotide sequence ID" value="XM_035812416.1"/>
</dbReference>
<feature type="compositionally biased region" description="Basic and acidic residues" evidence="1">
    <location>
        <begin position="116"/>
        <end position="136"/>
    </location>
</feature>
<dbReference type="AlphaFoldDB" id="A0A9J7KRS7"/>
<keyword evidence="2" id="KW-0732">Signal</keyword>
<gene>
    <name evidence="4" type="primary">LOC118410633</name>
</gene>
<feature type="chain" id="PRO_5039945449" evidence="2">
    <location>
        <begin position="34"/>
        <end position="264"/>
    </location>
</feature>
<evidence type="ECO:0000313" key="4">
    <source>
        <dbReference type="RefSeq" id="XP_035668309.1"/>
    </source>
</evidence>
<sequence length="264" mass="28918">MPLLRGPSDMQALKMTCLLSLLLFVPLQQTASAAVPAPQAELSEDNPALVDRVIDSVLTDNGDELDSALREVRGRLDEQEEYANSNTEDAQVNGKEKKNIFTSQLKEMLDSVLSPNDKKHETKAESSLHEETDEKSTSGQNIQDVTEKRNTGLDSEKEQDANGKEKKTITTPQLKEILKNVLDHNTLNHPLAGAKRDQSTAEETMHVADNAVETIPVAENMVGSGPNTHEKKSAKVFLAQAAKDIGTKYQLMISSGWTFGTAHI</sequence>
<name>A0A9J7KRS7_BRAFL</name>
<reference evidence="3" key="1">
    <citation type="journal article" date="2020" name="Nat. Ecol. Evol.">
        <title>Deeply conserved synteny resolves early events in vertebrate evolution.</title>
        <authorList>
            <person name="Simakov O."/>
            <person name="Marletaz F."/>
            <person name="Yue J.X."/>
            <person name="O'Connell B."/>
            <person name="Jenkins J."/>
            <person name="Brandt A."/>
            <person name="Calef R."/>
            <person name="Tung C.H."/>
            <person name="Huang T.K."/>
            <person name="Schmutz J."/>
            <person name="Satoh N."/>
            <person name="Yu J.K."/>
            <person name="Putnam N.H."/>
            <person name="Green R.E."/>
            <person name="Rokhsar D.S."/>
        </authorList>
    </citation>
    <scope>NUCLEOTIDE SEQUENCE [LARGE SCALE GENOMIC DNA]</scope>
    <source>
        <strain evidence="3">S238N-H82</strain>
    </source>
</reference>
<reference evidence="4" key="2">
    <citation type="submission" date="2025-08" db="UniProtKB">
        <authorList>
            <consortium name="RefSeq"/>
        </authorList>
    </citation>
    <scope>IDENTIFICATION</scope>
    <source>
        <strain evidence="4">S238N-H82</strain>
        <tissue evidence="4">Testes</tissue>
    </source>
</reference>
<feature type="region of interest" description="Disordered" evidence="1">
    <location>
        <begin position="109"/>
        <end position="172"/>
    </location>
</feature>
<protein>
    <submittedName>
        <fullName evidence="4">Uncharacterized protein LOC118410633</fullName>
    </submittedName>
</protein>
<feature type="compositionally biased region" description="Basic and acidic residues" evidence="1">
    <location>
        <begin position="145"/>
        <end position="168"/>
    </location>
</feature>
<evidence type="ECO:0000256" key="1">
    <source>
        <dbReference type="SAM" id="MobiDB-lite"/>
    </source>
</evidence>